<evidence type="ECO:0000313" key="1">
    <source>
        <dbReference type="EMBL" id="CEK79908.1"/>
    </source>
</evidence>
<dbReference type="EMBL" id="HACG01033043">
    <property type="protein sequence ID" value="CEK79908.1"/>
    <property type="molecule type" value="Transcribed_RNA"/>
</dbReference>
<name>A0A0B7AGJ5_9EUPU</name>
<sequence length="317" mass="35686">MQSINSHLLEERDLGIQFYTHGNAERVCSNSSFQTWHSPQTPSTKVIDDKVVRSSISGQTRQIKTHEGNQFLLIDHMPDLRHSSCHSRKKDTIRSSSLVDHNTGLPVVSSRSISIHSGRRPGQLTSDFYSTYANILRPALINSSVQLFSRPNLSVKMPFKHATNIPDSKKVQQFPGQALTDTTSLAVNVMNQLFEEQKPPRAMHVRGRLLKARLKTLEPVQVEGPTIHQCRGIVAETRAYSACNSRIFQRLKTMLSEAGTSKERLRNQDFVSISESVHRTSEVSCPDSRFDLSFSSDDDDLSEKMLLNEQGENIVNI</sequence>
<proteinExistence type="predicted"/>
<gene>
    <name evidence="1" type="primary">ORF118109</name>
</gene>
<accession>A0A0B7AGJ5</accession>
<organism evidence="1">
    <name type="scientific">Arion vulgaris</name>
    <dbReference type="NCBI Taxonomy" id="1028688"/>
    <lineage>
        <taxon>Eukaryota</taxon>
        <taxon>Metazoa</taxon>
        <taxon>Spiralia</taxon>
        <taxon>Lophotrochozoa</taxon>
        <taxon>Mollusca</taxon>
        <taxon>Gastropoda</taxon>
        <taxon>Heterobranchia</taxon>
        <taxon>Euthyneura</taxon>
        <taxon>Panpulmonata</taxon>
        <taxon>Eupulmonata</taxon>
        <taxon>Stylommatophora</taxon>
        <taxon>Helicina</taxon>
        <taxon>Arionoidea</taxon>
        <taxon>Arionidae</taxon>
        <taxon>Arion</taxon>
    </lineage>
</organism>
<protein>
    <submittedName>
        <fullName evidence="1">Uncharacterized protein</fullName>
    </submittedName>
</protein>
<reference evidence="1" key="1">
    <citation type="submission" date="2014-12" db="EMBL/GenBank/DDBJ databases">
        <title>Insight into the proteome of Arion vulgaris.</title>
        <authorList>
            <person name="Aradska J."/>
            <person name="Bulat T."/>
            <person name="Smidak R."/>
            <person name="Sarate P."/>
            <person name="Gangsoo J."/>
            <person name="Sialana F."/>
            <person name="Bilban M."/>
            <person name="Lubec G."/>
        </authorList>
    </citation>
    <scope>NUCLEOTIDE SEQUENCE</scope>
    <source>
        <tissue evidence="1">Skin</tissue>
    </source>
</reference>
<dbReference type="AlphaFoldDB" id="A0A0B7AGJ5"/>